<proteinExistence type="predicted"/>
<dbReference type="InterPro" id="IPR028928">
    <property type="entry name" value="CC2D2AN-C2"/>
</dbReference>
<dbReference type="AlphaFoldDB" id="A0A815N2K3"/>
<evidence type="ECO:0000313" key="4">
    <source>
        <dbReference type="EMBL" id="CAF1632652.1"/>
    </source>
</evidence>
<dbReference type="Pfam" id="PF15625">
    <property type="entry name" value="CC2D2AN-C2"/>
    <property type="match status" value="1"/>
</dbReference>
<feature type="non-terminal residue" evidence="3">
    <location>
        <position position="1"/>
    </location>
</feature>
<reference evidence="3" key="1">
    <citation type="submission" date="2021-02" db="EMBL/GenBank/DDBJ databases">
        <authorList>
            <person name="Nowell W R."/>
        </authorList>
    </citation>
    <scope>NUCLEOTIDE SEQUENCE</scope>
</reference>
<feature type="coiled-coil region" evidence="1">
    <location>
        <begin position="174"/>
        <end position="222"/>
    </location>
</feature>
<evidence type="ECO:0000313" key="5">
    <source>
        <dbReference type="Proteomes" id="UP000663854"/>
    </source>
</evidence>
<evidence type="ECO:0000313" key="3">
    <source>
        <dbReference type="EMBL" id="CAF1430906.1"/>
    </source>
</evidence>
<feature type="non-terminal residue" evidence="3">
    <location>
        <position position="656"/>
    </location>
</feature>
<protein>
    <recommendedName>
        <fullName evidence="2">CC2D2A N-terminal C2 domain-containing protein</fullName>
    </recommendedName>
</protein>
<dbReference type="GO" id="GO:0035869">
    <property type="term" value="C:ciliary transition zone"/>
    <property type="evidence" value="ECO:0007669"/>
    <property type="project" value="TreeGrafter"/>
</dbReference>
<dbReference type="InterPro" id="IPR052434">
    <property type="entry name" value="Tectonic-like_complex_comp"/>
</dbReference>
<dbReference type="PANTHER" id="PTHR20837:SF0">
    <property type="entry name" value="COILED-COIL AND C2 DOMAIN-CONTAINING PROTEIN 2A"/>
    <property type="match status" value="1"/>
</dbReference>
<dbReference type="PANTHER" id="PTHR20837">
    <property type="entry name" value="CENTROSOMAL PROTEIN-RELATED"/>
    <property type="match status" value="1"/>
</dbReference>
<accession>A0A815N2K3</accession>
<dbReference type="EMBL" id="CAJNOL010007959">
    <property type="protein sequence ID" value="CAF1632652.1"/>
    <property type="molecule type" value="Genomic_DNA"/>
</dbReference>
<dbReference type="Proteomes" id="UP000663854">
    <property type="component" value="Unassembled WGS sequence"/>
</dbReference>
<name>A0A815N2K3_9BILA</name>
<evidence type="ECO:0000313" key="6">
    <source>
        <dbReference type="Proteomes" id="UP000663870"/>
    </source>
</evidence>
<dbReference type="EMBL" id="CAJNOH010006388">
    <property type="protein sequence ID" value="CAF1430906.1"/>
    <property type="molecule type" value="Genomic_DNA"/>
</dbReference>
<organism evidence="3 5">
    <name type="scientific">Rotaria sordida</name>
    <dbReference type="NCBI Taxonomy" id="392033"/>
    <lineage>
        <taxon>Eukaryota</taxon>
        <taxon>Metazoa</taxon>
        <taxon>Spiralia</taxon>
        <taxon>Gnathifera</taxon>
        <taxon>Rotifera</taxon>
        <taxon>Eurotatoria</taxon>
        <taxon>Bdelloidea</taxon>
        <taxon>Philodinida</taxon>
        <taxon>Philodinidae</taxon>
        <taxon>Rotaria</taxon>
    </lineage>
</organism>
<gene>
    <name evidence="4" type="ORF">JXQ802_LOCUS52026</name>
    <name evidence="3" type="ORF">PYM288_LOCUS35750</name>
</gene>
<feature type="domain" description="CC2D2A N-terminal C2" evidence="2">
    <location>
        <begin position="275"/>
        <end position="451"/>
    </location>
</feature>
<keyword evidence="6" id="KW-1185">Reference proteome</keyword>
<evidence type="ECO:0000259" key="2">
    <source>
        <dbReference type="Pfam" id="PF15625"/>
    </source>
</evidence>
<sequence length="656" mass="76936">AYQIDSEHGLSNDPIGADRYRLDIDLGKITFVHHHLMSMEYVLAMRMKQMYECYTVRRQQLIVQQLSEKIKALKSAESNCRTLYEQNKYADSPEPKEFYDRLVNYQNELRQARNQRCNEMKLDRDLLKHLLDVWKEIKDIRRANGYTTTSVKLIIKQISGKKTKHYEQIQQQIEEEIEDEITLADEQYQREKEAHTKIVRNRKLQETRKKEAKKRLDKKRAAALTSDNVDGDYDQNDITIINEEDIYVPEKPEPRKRDEIRTTILTKYQNAIRPPDEPEFLLELVYSEPISTDSECSARERARRHSVQNSSDIFARIVINGKIMADTPKIQLTNEFEGHFGRIFPCYVVRTPEIIKIEFYEVSTRFRSSLAEVYLSIPESTVTSENYQLQSIEFSSNVLRQFNPNQTTAVGAGIPSPIQFADSLSTYLNIEGVLNAGVAWGVQDDVVLVPPDYTTSKAFLNRQMGGGVQQDINMQAINLSDMKSLIEWIKQSNLDPYDPENAFLINLMKDYRNSRGDTKLEMNALQHFRLSIDENDEIEQNQQMNIDNSLRFKLLQARKENLPEFKDFRYVPTHDYLVKKKYGIFKRFMDRQREAAYGDTFDQQFQTRRPTRIDLVRRQGEKQLRKMREQISARFALTSTRKSFNEMVVEENIPDI</sequence>
<keyword evidence="1" id="KW-0175">Coiled coil</keyword>
<evidence type="ECO:0000256" key="1">
    <source>
        <dbReference type="SAM" id="Coils"/>
    </source>
</evidence>
<dbReference type="Proteomes" id="UP000663870">
    <property type="component" value="Unassembled WGS sequence"/>
</dbReference>
<dbReference type="GO" id="GO:1904491">
    <property type="term" value="P:protein localization to ciliary transition zone"/>
    <property type="evidence" value="ECO:0007669"/>
    <property type="project" value="TreeGrafter"/>
</dbReference>
<comment type="caution">
    <text evidence="3">The sequence shown here is derived from an EMBL/GenBank/DDBJ whole genome shotgun (WGS) entry which is preliminary data.</text>
</comment>
<dbReference type="GO" id="GO:1905515">
    <property type="term" value="P:non-motile cilium assembly"/>
    <property type="evidence" value="ECO:0007669"/>
    <property type="project" value="TreeGrafter"/>
</dbReference>